<evidence type="ECO:0000313" key="3">
    <source>
        <dbReference type="Proteomes" id="UP000028042"/>
    </source>
</evidence>
<name>A0A0H3JA45_CLOPA</name>
<dbReference type="KEGG" id="cpat:CLPA_c21700"/>
<dbReference type="EMBL" id="JPGY02000001">
    <property type="protein sequence ID" value="KRU11762.1"/>
    <property type="molecule type" value="Genomic_DNA"/>
</dbReference>
<dbReference type="Proteomes" id="UP000030905">
    <property type="component" value="Chromosome"/>
</dbReference>
<protein>
    <submittedName>
        <fullName evidence="1">Uncharacterized protein</fullName>
    </submittedName>
</protein>
<dbReference type="KEGG" id="cpae:CPAST_c21700"/>
<dbReference type="EMBL" id="CP009268">
    <property type="protein sequence ID" value="AJA52228.1"/>
    <property type="molecule type" value="Genomic_DNA"/>
</dbReference>
<dbReference type="GeneID" id="93076222"/>
<dbReference type="Proteomes" id="UP000028042">
    <property type="component" value="Unassembled WGS sequence"/>
</dbReference>
<evidence type="ECO:0000313" key="4">
    <source>
        <dbReference type="Proteomes" id="UP000030905"/>
    </source>
</evidence>
<accession>A0A0H3JA45</accession>
<organism evidence="1 4">
    <name type="scientific">Clostridium pasteurianum DSM 525 = ATCC 6013</name>
    <dbReference type="NCBI Taxonomy" id="1262449"/>
    <lineage>
        <taxon>Bacteria</taxon>
        <taxon>Bacillati</taxon>
        <taxon>Bacillota</taxon>
        <taxon>Clostridia</taxon>
        <taxon>Eubacteriales</taxon>
        <taxon>Clostridiaceae</taxon>
        <taxon>Clostridium</taxon>
    </lineage>
</organism>
<dbReference type="RefSeq" id="WP_155760371.1">
    <property type="nucleotide sequence ID" value="NZ_ANZB01000002.1"/>
</dbReference>
<reference evidence="2 3" key="3">
    <citation type="journal article" name="Genome Announc.">
        <title>Improved Draft Genome Sequence of Clostridium pasteurianum Strain ATCC 6013 (DSM 525) Using a Hybrid Next-Generation Sequencing Approach.</title>
        <authorList>
            <person name="Pyne M.E."/>
            <person name="Utturkar S."/>
            <person name="Brown S.D."/>
            <person name="Moo-Young M."/>
            <person name="Chung D.A."/>
            <person name="Chou C.P."/>
        </authorList>
    </citation>
    <scope>NUCLEOTIDE SEQUENCE [LARGE SCALE GENOMIC DNA]</scope>
    <source>
        <strain evidence="2 3">ATCC 6013</strain>
    </source>
</reference>
<evidence type="ECO:0000313" key="1">
    <source>
        <dbReference type="EMBL" id="AJA52228.1"/>
    </source>
</evidence>
<reference evidence="2" key="2">
    <citation type="submission" date="2015-10" db="EMBL/GenBank/DDBJ databases">
        <title>Improved Draft Genome Sequence of Clostridium pasteurianum Strain ATCC 6013 (DSM 525) Using a Hybrid Next-Generation Sequencing Approach.</title>
        <authorList>
            <person name="Pyne M.E."/>
            <person name="Utturkar S.M."/>
            <person name="Brown S.D."/>
            <person name="Moo-Young M."/>
            <person name="Chung D.A."/>
            <person name="Chou P.C."/>
        </authorList>
    </citation>
    <scope>NUCLEOTIDE SEQUENCE</scope>
    <source>
        <strain evidence="2">ATCC 6013</strain>
    </source>
</reference>
<evidence type="ECO:0000313" key="2">
    <source>
        <dbReference type="EMBL" id="KRU11762.1"/>
    </source>
</evidence>
<gene>
    <name evidence="1" type="ORF">CLPA_c21700</name>
    <name evidence="2" type="ORF">CP6013_01009</name>
</gene>
<dbReference type="AlphaFoldDB" id="A0A0H3JA45"/>
<dbReference type="PATRIC" id="fig|1262449.7.peg.2184"/>
<reference evidence="1 4" key="1">
    <citation type="journal article" date="2015" name="Genome Announc.">
        <title>Complete Genome Sequence of the Nitrogen-Fixing and Solvent-Producing Clostridium pasteurianum DSM 525.</title>
        <authorList>
            <person name="Poehlein A."/>
            <person name="Grosse-Honebrink A."/>
            <person name="Zhang Y."/>
            <person name="Minton N.P."/>
            <person name="Daniel R."/>
        </authorList>
    </citation>
    <scope>NUCLEOTIDE SEQUENCE [LARGE SCALE GENOMIC DNA]</scope>
    <source>
        <strain evidence="1">DSM 525</strain>
        <strain evidence="4">DSM 525 / ATCC 6013</strain>
    </source>
</reference>
<keyword evidence="4" id="KW-1185">Reference proteome</keyword>
<proteinExistence type="predicted"/>
<sequence length="57" mass="6964">MKNIVDNSITDYDLINKIEISEYNYFNNLLYSSIHDRDYYFYPFFYEICNDNNNALS</sequence>